<comment type="function">
    <text evidence="8">Strong inhibitor of bacterial serine proteases such as subtilisin.</text>
</comment>
<keyword evidence="7 8" id="KW-1015">Disulfide bond</keyword>
<name>A0A0L8LCZ3_STRVR</name>
<dbReference type="RefSeq" id="WP_033211643.1">
    <property type="nucleotide sequence ID" value="NZ_LGUP01000015.1"/>
</dbReference>
<dbReference type="SUPFAM" id="SSF55399">
    <property type="entry name" value="Subtilisin inhibitor"/>
    <property type="match status" value="1"/>
</dbReference>
<organism evidence="11 12">
    <name type="scientific">Streptomyces viridochromogenes</name>
    <dbReference type="NCBI Taxonomy" id="1938"/>
    <lineage>
        <taxon>Bacteria</taxon>
        <taxon>Bacillati</taxon>
        <taxon>Actinomycetota</taxon>
        <taxon>Actinomycetes</taxon>
        <taxon>Kitasatosporales</taxon>
        <taxon>Streptomycetaceae</taxon>
        <taxon>Streptomyces</taxon>
    </lineage>
</organism>
<evidence type="ECO:0000313" key="11">
    <source>
        <dbReference type="EMBL" id="KOG36025.1"/>
    </source>
</evidence>
<dbReference type="PATRIC" id="fig|1938.6.peg.732"/>
<comment type="caution">
    <text evidence="11">The sequence shown here is derived from an EMBL/GenBank/DDBJ whole genome shotgun (WGS) entry which is preliminary data.</text>
</comment>
<evidence type="ECO:0000256" key="2">
    <source>
        <dbReference type="ARBA" id="ARBA00010472"/>
    </source>
</evidence>
<dbReference type="GO" id="GO:0004867">
    <property type="term" value="F:serine-type endopeptidase inhibitor activity"/>
    <property type="evidence" value="ECO:0007669"/>
    <property type="project" value="UniProtKB-UniRule"/>
</dbReference>
<dbReference type="PROSITE" id="PS00999">
    <property type="entry name" value="SSI"/>
    <property type="match status" value="1"/>
</dbReference>
<comment type="subcellular location">
    <subcellularLocation>
        <location evidence="1 8">Secreted</location>
    </subcellularLocation>
</comment>
<evidence type="ECO:0000256" key="6">
    <source>
        <dbReference type="ARBA" id="ARBA00022900"/>
    </source>
</evidence>
<evidence type="ECO:0000256" key="4">
    <source>
        <dbReference type="ARBA" id="ARBA00022525"/>
    </source>
</evidence>
<comment type="similarity">
    <text evidence="2 8 9">Belongs to the protease inhibitor I16 (SSI) family.</text>
</comment>
<evidence type="ECO:0000256" key="9">
    <source>
        <dbReference type="RuleBase" id="RU003471"/>
    </source>
</evidence>
<dbReference type="InterPro" id="IPR036819">
    <property type="entry name" value="Subtilisin_inhibitor-like_sf"/>
</dbReference>
<dbReference type="InterPro" id="IPR023549">
    <property type="entry name" value="Subtilisin_inhibitor"/>
</dbReference>
<dbReference type="AlphaFoldDB" id="A0A0L8LCZ3"/>
<evidence type="ECO:0000256" key="8">
    <source>
        <dbReference type="HAMAP-Rule" id="MF_00778"/>
    </source>
</evidence>
<evidence type="ECO:0000256" key="7">
    <source>
        <dbReference type="ARBA" id="ARBA00023157"/>
    </source>
</evidence>
<dbReference type="Pfam" id="PF00720">
    <property type="entry name" value="SSI"/>
    <property type="match status" value="1"/>
</dbReference>
<feature type="domain" description="Subtilisin inhibitor" evidence="10">
    <location>
        <begin position="38"/>
        <end position="130"/>
    </location>
</feature>
<dbReference type="Gene3D" id="3.30.350.10">
    <property type="entry name" value="Subtilisin inhibitor-like"/>
    <property type="match status" value="1"/>
</dbReference>
<comment type="subunit">
    <text evidence="3 8">Homodimer.</text>
</comment>
<feature type="site" description="Reactive bond" evidence="8">
    <location>
        <begin position="104"/>
        <end position="105"/>
    </location>
</feature>
<dbReference type="PRINTS" id="PR00294">
    <property type="entry name" value="SSBTLNINHBTR"/>
</dbReference>
<feature type="disulfide bond" evidence="8">
    <location>
        <begin position="102"/>
        <end position="132"/>
    </location>
</feature>
<feature type="disulfide bond" evidence="8">
    <location>
        <begin position="65"/>
        <end position="80"/>
    </location>
</feature>
<sequence length="146" mass="14625">MRYFRTLGATVLATATGLALIGTAYTGAAVASPASLYAPSALVLAVGEGDSPETATIVRAVTLSCAPVPGGTHPSPESACAELAATGGDLGALTVLAGGRPCTREWAPVTVTGDGVWQGRRVSWSETYGNACELRARTAAVAALSF</sequence>
<keyword evidence="5 8" id="KW-0646">Protease inhibitor</keyword>
<protein>
    <recommendedName>
        <fullName evidence="8">Probable subtilase-type protease inhibitor</fullName>
    </recommendedName>
</protein>
<reference evidence="11 12" key="1">
    <citation type="submission" date="2015-06" db="EMBL/GenBank/DDBJ databases">
        <authorList>
            <person name="Hoefler B.C."/>
            <person name="Straight P.D."/>
        </authorList>
    </citation>
    <scope>NUCLEOTIDE SEQUENCE [LARGE SCALE GENOMIC DNA]</scope>
    <source>
        <strain evidence="11 12">NRRL 3427</strain>
    </source>
</reference>
<dbReference type="GO" id="GO:0005576">
    <property type="term" value="C:extracellular region"/>
    <property type="evidence" value="ECO:0007669"/>
    <property type="project" value="UniProtKB-SubCell"/>
</dbReference>
<dbReference type="InterPro" id="IPR000691">
    <property type="entry name" value="Prot_inh_I16_SSI"/>
</dbReference>
<keyword evidence="6 8" id="KW-0722">Serine protease inhibitor</keyword>
<dbReference type="InterPro" id="IPR020054">
    <property type="entry name" value="Prot_inh_SSI_I16_CS"/>
</dbReference>
<evidence type="ECO:0000256" key="5">
    <source>
        <dbReference type="ARBA" id="ARBA00022690"/>
    </source>
</evidence>
<accession>A0A0L8LCZ3</accession>
<evidence type="ECO:0000256" key="1">
    <source>
        <dbReference type="ARBA" id="ARBA00004613"/>
    </source>
</evidence>
<dbReference type="OrthoDB" id="3542626at2"/>
<evidence type="ECO:0000259" key="10">
    <source>
        <dbReference type="Pfam" id="PF00720"/>
    </source>
</evidence>
<keyword evidence="4 8" id="KW-0964">Secreted</keyword>
<dbReference type="EMBL" id="LGUP01000015">
    <property type="protein sequence ID" value="KOG36025.1"/>
    <property type="molecule type" value="Genomic_DNA"/>
</dbReference>
<evidence type="ECO:0000256" key="3">
    <source>
        <dbReference type="ARBA" id="ARBA00011738"/>
    </source>
</evidence>
<dbReference type="Proteomes" id="UP000037023">
    <property type="component" value="Unassembled WGS sequence"/>
</dbReference>
<dbReference type="HAMAP" id="MF_00778">
    <property type="entry name" value="SSI"/>
    <property type="match status" value="1"/>
</dbReference>
<proteinExistence type="inferred from homology"/>
<gene>
    <name evidence="8" type="primary">sti</name>
    <name evidence="11" type="ORF">ADK34_03350</name>
</gene>
<evidence type="ECO:0000313" key="12">
    <source>
        <dbReference type="Proteomes" id="UP000037023"/>
    </source>
</evidence>